<organism evidence="1 2">
    <name type="scientific">Aromia moschata</name>
    <dbReference type="NCBI Taxonomy" id="1265417"/>
    <lineage>
        <taxon>Eukaryota</taxon>
        <taxon>Metazoa</taxon>
        <taxon>Ecdysozoa</taxon>
        <taxon>Arthropoda</taxon>
        <taxon>Hexapoda</taxon>
        <taxon>Insecta</taxon>
        <taxon>Pterygota</taxon>
        <taxon>Neoptera</taxon>
        <taxon>Endopterygota</taxon>
        <taxon>Coleoptera</taxon>
        <taxon>Polyphaga</taxon>
        <taxon>Cucujiformia</taxon>
        <taxon>Chrysomeloidea</taxon>
        <taxon>Cerambycidae</taxon>
        <taxon>Cerambycinae</taxon>
        <taxon>Callichromatini</taxon>
        <taxon>Aromia</taxon>
    </lineage>
</organism>
<keyword evidence="2" id="KW-1185">Reference proteome</keyword>
<sequence>MSHVHTAKKLPFADKVNKLIGGFEDLLYHKTRTKETEVVRCQMYLSASRRRCKQCCARRHVICESHVVISGQHVVYTDLYTNR</sequence>
<reference evidence="1" key="1">
    <citation type="journal article" date="2023" name="Insect Mol. Biol.">
        <title>Genome sequencing provides insights into the evolution of gene families encoding plant cell wall-degrading enzymes in longhorned beetles.</title>
        <authorList>
            <person name="Shin N.R."/>
            <person name="Okamura Y."/>
            <person name="Kirsch R."/>
            <person name="Pauchet Y."/>
        </authorList>
    </citation>
    <scope>NUCLEOTIDE SEQUENCE</scope>
    <source>
        <strain evidence="1">AMC_N1</strain>
    </source>
</reference>
<evidence type="ECO:0000313" key="1">
    <source>
        <dbReference type="EMBL" id="KAJ8941039.1"/>
    </source>
</evidence>
<protein>
    <submittedName>
        <fullName evidence="1">Uncharacterized protein</fullName>
    </submittedName>
</protein>
<comment type="caution">
    <text evidence="1">The sequence shown here is derived from an EMBL/GenBank/DDBJ whole genome shotgun (WGS) entry which is preliminary data.</text>
</comment>
<dbReference type="AlphaFoldDB" id="A0AAV8XPN6"/>
<evidence type="ECO:0000313" key="2">
    <source>
        <dbReference type="Proteomes" id="UP001162162"/>
    </source>
</evidence>
<dbReference type="Proteomes" id="UP001162162">
    <property type="component" value="Unassembled WGS sequence"/>
</dbReference>
<proteinExistence type="predicted"/>
<gene>
    <name evidence="1" type="ORF">NQ318_015515</name>
</gene>
<name>A0AAV8XPN6_9CUCU</name>
<dbReference type="EMBL" id="JAPWTK010000391">
    <property type="protein sequence ID" value="KAJ8941039.1"/>
    <property type="molecule type" value="Genomic_DNA"/>
</dbReference>
<accession>A0AAV8XPN6</accession>